<keyword evidence="2" id="KW-1185">Reference proteome</keyword>
<dbReference type="Proteomes" id="UP000299102">
    <property type="component" value="Unassembled WGS sequence"/>
</dbReference>
<evidence type="ECO:0000313" key="2">
    <source>
        <dbReference type="Proteomes" id="UP000299102"/>
    </source>
</evidence>
<sequence>MDSVDNYNQMMENCRKSRKSTVKVNFRMFDLAIVSSWFDCRADCSANNRSKDITDLLSFRLSINDHLLNGRPRNTKLDDLEFADVPTSTTSHYTLKLLITMHRQYDNSNHWPVFHILSGIL</sequence>
<organism evidence="1 2">
    <name type="scientific">Eumeta variegata</name>
    <name type="common">Bagworm moth</name>
    <name type="synonym">Eumeta japonica</name>
    <dbReference type="NCBI Taxonomy" id="151549"/>
    <lineage>
        <taxon>Eukaryota</taxon>
        <taxon>Metazoa</taxon>
        <taxon>Ecdysozoa</taxon>
        <taxon>Arthropoda</taxon>
        <taxon>Hexapoda</taxon>
        <taxon>Insecta</taxon>
        <taxon>Pterygota</taxon>
        <taxon>Neoptera</taxon>
        <taxon>Endopterygota</taxon>
        <taxon>Lepidoptera</taxon>
        <taxon>Glossata</taxon>
        <taxon>Ditrysia</taxon>
        <taxon>Tineoidea</taxon>
        <taxon>Psychidae</taxon>
        <taxon>Oiketicinae</taxon>
        <taxon>Eumeta</taxon>
    </lineage>
</organism>
<accession>A0A4C1XEN4</accession>
<name>A0A4C1XEN4_EUMVA</name>
<gene>
    <name evidence="1" type="ORF">EVAR_42090_1</name>
</gene>
<dbReference type="AlphaFoldDB" id="A0A4C1XEN4"/>
<evidence type="ECO:0000313" key="1">
    <source>
        <dbReference type="EMBL" id="GBP62346.1"/>
    </source>
</evidence>
<reference evidence="1 2" key="1">
    <citation type="journal article" date="2019" name="Commun. Biol.">
        <title>The bagworm genome reveals a unique fibroin gene that provides high tensile strength.</title>
        <authorList>
            <person name="Kono N."/>
            <person name="Nakamura H."/>
            <person name="Ohtoshi R."/>
            <person name="Tomita M."/>
            <person name="Numata K."/>
            <person name="Arakawa K."/>
        </authorList>
    </citation>
    <scope>NUCLEOTIDE SEQUENCE [LARGE SCALE GENOMIC DNA]</scope>
</reference>
<proteinExistence type="predicted"/>
<dbReference type="OrthoDB" id="123207at2759"/>
<protein>
    <submittedName>
        <fullName evidence="1">Uncharacterized protein</fullName>
    </submittedName>
</protein>
<comment type="caution">
    <text evidence="1">The sequence shown here is derived from an EMBL/GenBank/DDBJ whole genome shotgun (WGS) entry which is preliminary data.</text>
</comment>
<dbReference type="EMBL" id="BGZK01000839">
    <property type="protein sequence ID" value="GBP62346.1"/>
    <property type="molecule type" value="Genomic_DNA"/>
</dbReference>